<reference evidence="4" key="1">
    <citation type="submission" date="2015-09" db="EMBL/GenBank/DDBJ databases">
        <authorList>
            <consortium name="Pathogen Informatics"/>
        </authorList>
    </citation>
    <scope>NUCLEOTIDE SEQUENCE [LARGE SCALE GENOMIC DNA]</scope>
    <source>
        <strain evidence="4">Lake Konstanz</strain>
    </source>
</reference>
<dbReference type="EMBL" id="CYKH01000450">
    <property type="protein sequence ID" value="CUF92731.1"/>
    <property type="molecule type" value="Genomic_DNA"/>
</dbReference>
<proteinExistence type="predicted"/>
<name>A0A0S4IQ48_BODSA</name>
<dbReference type="InterPro" id="IPR021139">
    <property type="entry name" value="NYN"/>
</dbReference>
<accession>A0A0S4IQ48</accession>
<sequence>MNYEDKRRAIARYFPSVDEAILHDLLDSFGGDLDRAVATGVELFSSAHSADPPPAVAVAVAANTYHNPRQGADLSPVLAVANSTPFEETSNVTNPPRSALEQLQRIIGHVSVGYLRELLAKHDSNVNHCLEDYFANGIVEQSPETTTSSPPPPPPPFAASTAPTSDAQPQQARRSPPTDPVDIISGMFAVVPRSIIAGTLVQANGDMQRAVDIILNEFSEEAPPAQVQVRDREPEDFGGEEGVNAVQDLVEQLHREYTLVQAKGDMQRAVDIILNEFSEEAPLAQVRDREPENFGGEEGVNAVQDLVEQLHREFPIFERKLIRKTVNRILRNGSDNLENIARKELQQKEKSRAHYLANEGSAQPTGGAFCNEEQLPPQYSKLLPSPLAVLPRAMPSTASSPSTSSHCQFHIFWDFDNRQQSRSSVGSIDFLERVKQYFQFHAVVRRQPQQLNPVFVEVFITGNSRISHYEINSLRDLTGKIVMCSPKPGDADRQIARAVRDLLSWGLDPQNHHIVIISSDKDFTDCAEGIRRAGFTAWCVHEAILDSGHDRILKSMYDKCVHLDEIIRKTAVPQLR</sequence>
<dbReference type="Proteomes" id="UP000051952">
    <property type="component" value="Unassembled WGS sequence"/>
</dbReference>
<feature type="region of interest" description="Disordered" evidence="1">
    <location>
        <begin position="141"/>
        <end position="181"/>
    </location>
</feature>
<evidence type="ECO:0000259" key="2">
    <source>
        <dbReference type="Pfam" id="PF01936"/>
    </source>
</evidence>
<gene>
    <name evidence="3" type="ORF">BSAL_67375</name>
</gene>
<dbReference type="VEuPathDB" id="TriTrypDB:BSAL_67375"/>
<dbReference type="Pfam" id="PF01936">
    <property type="entry name" value="NYN"/>
    <property type="match status" value="1"/>
</dbReference>
<feature type="domain" description="NYN" evidence="2">
    <location>
        <begin position="411"/>
        <end position="537"/>
    </location>
</feature>
<evidence type="ECO:0000313" key="4">
    <source>
        <dbReference type="Proteomes" id="UP000051952"/>
    </source>
</evidence>
<dbReference type="GO" id="GO:0004540">
    <property type="term" value="F:RNA nuclease activity"/>
    <property type="evidence" value="ECO:0007669"/>
    <property type="project" value="InterPro"/>
</dbReference>
<dbReference type="AlphaFoldDB" id="A0A0S4IQ48"/>
<protein>
    <recommendedName>
        <fullName evidence="2">NYN domain-containing protein</fullName>
    </recommendedName>
</protein>
<organism evidence="3 4">
    <name type="scientific">Bodo saltans</name>
    <name type="common">Flagellated protozoan</name>
    <dbReference type="NCBI Taxonomy" id="75058"/>
    <lineage>
        <taxon>Eukaryota</taxon>
        <taxon>Discoba</taxon>
        <taxon>Euglenozoa</taxon>
        <taxon>Kinetoplastea</taxon>
        <taxon>Metakinetoplastina</taxon>
        <taxon>Eubodonida</taxon>
        <taxon>Bodonidae</taxon>
        <taxon>Bodo</taxon>
    </lineage>
</organism>
<evidence type="ECO:0000313" key="3">
    <source>
        <dbReference type="EMBL" id="CUF92731.1"/>
    </source>
</evidence>
<dbReference type="CDD" id="cd14279">
    <property type="entry name" value="CUE"/>
    <property type="match status" value="2"/>
</dbReference>
<evidence type="ECO:0000256" key="1">
    <source>
        <dbReference type="SAM" id="MobiDB-lite"/>
    </source>
</evidence>
<keyword evidence="4" id="KW-1185">Reference proteome</keyword>